<dbReference type="EMBL" id="SRLO01000102">
    <property type="protein sequence ID" value="TNN75555.1"/>
    <property type="molecule type" value="Genomic_DNA"/>
</dbReference>
<gene>
    <name evidence="1" type="ORF">EYF80_014201</name>
</gene>
<name>A0A4Z2IDD4_9TELE</name>
<dbReference type="AlphaFoldDB" id="A0A4Z2IDD4"/>
<evidence type="ECO:0000313" key="2">
    <source>
        <dbReference type="Proteomes" id="UP000314294"/>
    </source>
</evidence>
<protein>
    <submittedName>
        <fullName evidence="1">Uncharacterized protein</fullName>
    </submittedName>
</protein>
<sequence length="236" mass="26480">MFPNIYNYSQAYITTFAVRRVMVAYLHGTGGKHVLPPNQNHINRPLNAAHQEQLYVVTGAVLVCGVPQSPRGPERHVMVSISLVQSWEEGVFICFFALRTRADSHIRVVTNVLVAYCFVFFVTKLSSVTKSLAVMVLPFDVCEVCCICHNHANPGDNPSHLLSETSVHRPRLYFGTVQLPCSTLILKGLEDGIKTIFRGSLDMLYNKTILSWFAHSGSFLYYKPRKCPYGTISPLQ</sequence>
<organism evidence="1 2">
    <name type="scientific">Liparis tanakae</name>
    <name type="common">Tanaka's snailfish</name>
    <dbReference type="NCBI Taxonomy" id="230148"/>
    <lineage>
        <taxon>Eukaryota</taxon>
        <taxon>Metazoa</taxon>
        <taxon>Chordata</taxon>
        <taxon>Craniata</taxon>
        <taxon>Vertebrata</taxon>
        <taxon>Euteleostomi</taxon>
        <taxon>Actinopterygii</taxon>
        <taxon>Neopterygii</taxon>
        <taxon>Teleostei</taxon>
        <taxon>Neoteleostei</taxon>
        <taxon>Acanthomorphata</taxon>
        <taxon>Eupercaria</taxon>
        <taxon>Perciformes</taxon>
        <taxon>Cottioidei</taxon>
        <taxon>Cottales</taxon>
        <taxon>Liparidae</taxon>
        <taxon>Liparis</taxon>
    </lineage>
</organism>
<evidence type="ECO:0000313" key="1">
    <source>
        <dbReference type="EMBL" id="TNN75555.1"/>
    </source>
</evidence>
<accession>A0A4Z2IDD4</accession>
<reference evidence="1 2" key="1">
    <citation type="submission" date="2019-03" db="EMBL/GenBank/DDBJ databases">
        <title>First draft genome of Liparis tanakae, snailfish: a comprehensive survey of snailfish specific genes.</title>
        <authorList>
            <person name="Kim W."/>
            <person name="Song I."/>
            <person name="Jeong J.-H."/>
            <person name="Kim D."/>
            <person name="Kim S."/>
            <person name="Ryu S."/>
            <person name="Song J.Y."/>
            <person name="Lee S.K."/>
        </authorList>
    </citation>
    <scope>NUCLEOTIDE SEQUENCE [LARGE SCALE GENOMIC DNA]</scope>
    <source>
        <tissue evidence="1">Muscle</tissue>
    </source>
</reference>
<keyword evidence="2" id="KW-1185">Reference proteome</keyword>
<proteinExistence type="predicted"/>
<dbReference type="Proteomes" id="UP000314294">
    <property type="component" value="Unassembled WGS sequence"/>
</dbReference>
<comment type="caution">
    <text evidence="1">The sequence shown here is derived from an EMBL/GenBank/DDBJ whole genome shotgun (WGS) entry which is preliminary data.</text>
</comment>